<evidence type="ECO:0000313" key="2">
    <source>
        <dbReference type="Proteomes" id="UP000215223"/>
    </source>
</evidence>
<dbReference type="EMBL" id="NMQT01000102">
    <property type="protein sequence ID" value="OXM50296.1"/>
    <property type="molecule type" value="Genomic_DNA"/>
</dbReference>
<proteinExistence type="predicted"/>
<dbReference type="OrthoDB" id="4518481at2"/>
<organism evidence="1 2">
    <name type="scientific">Amycolatopsis thailandensis</name>
    <dbReference type="NCBI Taxonomy" id="589330"/>
    <lineage>
        <taxon>Bacteria</taxon>
        <taxon>Bacillati</taxon>
        <taxon>Actinomycetota</taxon>
        <taxon>Actinomycetes</taxon>
        <taxon>Pseudonocardiales</taxon>
        <taxon>Pseudonocardiaceae</taxon>
        <taxon>Amycolatopsis</taxon>
    </lineage>
</organism>
<protein>
    <recommendedName>
        <fullName evidence="3">XRE family transcriptional regulator</fullName>
    </recommendedName>
</protein>
<evidence type="ECO:0000313" key="1">
    <source>
        <dbReference type="EMBL" id="OXM50296.1"/>
    </source>
</evidence>
<dbReference type="AlphaFoldDB" id="A0A229RUH8"/>
<evidence type="ECO:0008006" key="3">
    <source>
        <dbReference type="Google" id="ProtNLM"/>
    </source>
</evidence>
<dbReference type="Gene3D" id="1.25.40.10">
    <property type="entry name" value="Tetratricopeptide repeat domain"/>
    <property type="match status" value="1"/>
</dbReference>
<reference evidence="1 2" key="1">
    <citation type="submission" date="2017-07" db="EMBL/GenBank/DDBJ databases">
        <title>Amycolatopsis thailandensis Genome sequencing and assembly.</title>
        <authorList>
            <person name="Kaur N."/>
            <person name="Mayilraj S."/>
        </authorList>
    </citation>
    <scope>NUCLEOTIDE SEQUENCE [LARGE SCALE GENOMIC DNA]</scope>
    <source>
        <strain evidence="1 2">JCM 16380</strain>
    </source>
</reference>
<dbReference type="RefSeq" id="WP_093936957.1">
    <property type="nucleotide sequence ID" value="NZ_NMQT01000102.1"/>
</dbReference>
<accession>A0A229RUH8</accession>
<sequence>MTMHVRWTAHSAMALKSALNLNLVPFAEHLGLSPSTVNHWSAPGSSVTPGREAQELLTVALDKASGEVKNRFWAEMAAGASTGTAAPDRDPRDLGGQIRDGAAQSMTMADEASQLATSDEQLAYLRDELCRIAVAYVHTPLSDVIDDLRDAQKTLAAIAQTRHRPRSAREATVLSGVLCLLFAHASQNAGDQKSALQQLRSATTFANVADSDALRTWTLGSAALMLEWSARPGEAADRARNGLQYPVSTQSHQRLLAIIARSAARAGDAPAARDALARLADLNPHDATRGDEVVGFGGLLSFPEAKLTYYQGGTLTLLGDHTQAEIHSSRAIERYETGPDEDRSYGDEALARLDVTRARLGQGDVTGALTAAEPVLTLDTQLRIRQIDNAISLVRADAVALAGRRHPDAGQLTDRLTGYLTAARTAPRALPSASG</sequence>
<dbReference type="InterPro" id="IPR011990">
    <property type="entry name" value="TPR-like_helical_dom_sf"/>
</dbReference>
<name>A0A229RUH8_9PSEU</name>
<gene>
    <name evidence="1" type="ORF">CFP71_28100</name>
</gene>
<comment type="caution">
    <text evidence="1">The sequence shown here is derived from an EMBL/GenBank/DDBJ whole genome shotgun (WGS) entry which is preliminary data.</text>
</comment>
<keyword evidence="2" id="KW-1185">Reference proteome</keyword>
<dbReference type="Proteomes" id="UP000215223">
    <property type="component" value="Unassembled WGS sequence"/>
</dbReference>